<protein>
    <recommendedName>
        <fullName evidence="4">DUF4371 domain-containing protein</fullName>
    </recommendedName>
</protein>
<sequence length="400" mass="43948">MEIQTMMSTKGKKFRFMAEGIGDDSDFESSSSESDNEAGESLAGTVDVADKRGGDTKHKRKKAGPKQREVEGVADISDTGSSSSESELEELVIGTVGDVDKRKTVLVLNAKEHKWHQKDEAFSEGVKIQYGCTQPEGVPQREGKDDGSQMPLIPLFESTLYKRLAASLCEMRLVIWFAAEDVPFKKADSLTPVLKVSVSDSSILCQVKLKRTKVKGVIHDVMTPLECQTLADLLTRAHYSLIVDEITDKSSAKAFVMIAKYKHRATLLVKEELLGLLEVTDASSEGQKKLIRTYLKDIGVAVSNLIGIVYDNASVSNGVHGGLGALFQESLLHLFMLGCTGHSLTLCASYASKFLPDKLKLFLKDFISYVAGSPKIIAELNQIQEFFQSTHYKLLQITNT</sequence>
<dbReference type="PANTHER" id="PTHR37162">
    <property type="entry name" value="HAT FAMILY DIMERISATION DOMAINCONTAINING PROTEIN-RELATED"/>
    <property type="match status" value="1"/>
</dbReference>
<organism evidence="2 3">
    <name type="scientific">Artemia franciscana</name>
    <name type="common">Brine shrimp</name>
    <name type="synonym">Artemia sanfranciscana</name>
    <dbReference type="NCBI Taxonomy" id="6661"/>
    <lineage>
        <taxon>Eukaryota</taxon>
        <taxon>Metazoa</taxon>
        <taxon>Ecdysozoa</taxon>
        <taxon>Arthropoda</taxon>
        <taxon>Crustacea</taxon>
        <taxon>Branchiopoda</taxon>
        <taxon>Anostraca</taxon>
        <taxon>Artemiidae</taxon>
        <taxon>Artemia</taxon>
    </lineage>
</organism>
<proteinExistence type="predicted"/>
<comment type="caution">
    <text evidence="2">The sequence shown here is derived from an EMBL/GenBank/DDBJ whole genome shotgun (WGS) entry which is preliminary data.</text>
</comment>
<evidence type="ECO:0000313" key="3">
    <source>
        <dbReference type="Proteomes" id="UP001187531"/>
    </source>
</evidence>
<name>A0AA88HPU5_ARTSF</name>
<dbReference type="EMBL" id="JAVRJZ010000016">
    <property type="protein sequence ID" value="KAK2711606.1"/>
    <property type="molecule type" value="Genomic_DNA"/>
</dbReference>
<dbReference type="Proteomes" id="UP001187531">
    <property type="component" value="Unassembled WGS sequence"/>
</dbReference>
<gene>
    <name evidence="2" type="ORF">QYM36_012679</name>
</gene>
<dbReference type="AlphaFoldDB" id="A0AA88HPU5"/>
<evidence type="ECO:0000313" key="2">
    <source>
        <dbReference type="EMBL" id="KAK2711606.1"/>
    </source>
</evidence>
<feature type="region of interest" description="Disordered" evidence="1">
    <location>
        <begin position="1"/>
        <end position="89"/>
    </location>
</feature>
<evidence type="ECO:0000256" key="1">
    <source>
        <dbReference type="SAM" id="MobiDB-lite"/>
    </source>
</evidence>
<evidence type="ECO:0008006" key="4">
    <source>
        <dbReference type="Google" id="ProtNLM"/>
    </source>
</evidence>
<dbReference type="PANTHER" id="PTHR37162:SF1">
    <property type="entry name" value="BED-TYPE DOMAIN-CONTAINING PROTEIN"/>
    <property type="match status" value="1"/>
</dbReference>
<reference evidence="2" key="1">
    <citation type="submission" date="2023-07" db="EMBL/GenBank/DDBJ databases">
        <title>Chromosome-level genome assembly of Artemia franciscana.</title>
        <authorList>
            <person name="Jo E."/>
        </authorList>
    </citation>
    <scope>NUCLEOTIDE SEQUENCE</scope>
    <source>
        <tissue evidence="2">Whole body</tissue>
    </source>
</reference>
<accession>A0AA88HPU5</accession>
<keyword evidence="3" id="KW-1185">Reference proteome</keyword>